<dbReference type="Proteomes" id="UP000640786">
    <property type="component" value="Unassembled WGS sequence"/>
</dbReference>
<gene>
    <name evidence="8" type="ORF">H9650_11565</name>
</gene>
<dbReference type="Pfam" id="PF14659">
    <property type="entry name" value="Phage_int_SAM_3"/>
    <property type="match status" value="1"/>
</dbReference>
<proteinExistence type="inferred from homology"/>
<dbReference type="Gene3D" id="1.10.443.10">
    <property type="entry name" value="Intergrase catalytic core"/>
    <property type="match status" value="1"/>
</dbReference>
<keyword evidence="4" id="KW-0233">DNA recombination</keyword>
<keyword evidence="2" id="KW-0229">DNA integration</keyword>
<accession>A0ABR8RAD9</accession>
<comment type="similarity">
    <text evidence="1">Belongs to the 'phage' integrase family.</text>
</comment>
<evidence type="ECO:0000256" key="3">
    <source>
        <dbReference type="ARBA" id="ARBA00023125"/>
    </source>
</evidence>
<dbReference type="PANTHER" id="PTHR30629">
    <property type="entry name" value="PROPHAGE INTEGRASE"/>
    <property type="match status" value="1"/>
</dbReference>
<evidence type="ECO:0000259" key="7">
    <source>
        <dbReference type="PROSITE" id="PS51900"/>
    </source>
</evidence>
<dbReference type="Pfam" id="PF00589">
    <property type="entry name" value="Phage_integrase"/>
    <property type="match status" value="1"/>
</dbReference>
<dbReference type="PANTHER" id="PTHR30629:SF2">
    <property type="entry name" value="PROPHAGE INTEGRASE INTS-RELATED"/>
    <property type="match status" value="1"/>
</dbReference>
<dbReference type="CDD" id="cd01189">
    <property type="entry name" value="INT_ICEBs1_C_like"/>
    <property type="match status" value="1"/>
</dbReference>
<dbReference type="InterPro" id="IPR050808">
    <property type="entry name" value="Phage_Integrase"/>
</dbReference>
<evidence type="ECO:0000256" key="2">
    <source>
        <dbReference type="ARBA" id="ARBA00022908"/>
    </source>
</evidence>
<dbReference type="SUPFAM" id="SSF56349">
    <property type="entry name" value="DNA breaking-rejoining enzymes"/>
    <property type="match status" value="1"/>
</dbReference>
<dbReference type="Gene3D" id="1.10.150.130">
    <property type="match status" value="1"/>
</dbReference>
<feature type="domain" description="Core-binding (CB)" evidence="7">
    <location>
        <begin position="76"/>
        <end position="157"/>
    </location>
</feature>
<dbReference type="InterPro" id="IPR044068">
    <property type="entry name" value="CB"/>
</dbReference>
<dbReference type="PROSITE" id="PS51898">
    <property type="entry name" value="TYR_RECOMBINASE"/>
    <property type="match status" value="1"/>
</dbReference>
<feature type="domain" description="Tyr recombinase" evidence="6">
    <location>
        <begin position="182"/>
        <end position="378"/>
    </location>
</feature>
<dbReference type="PROSITE" id="PS51900">
    <property type="entry name" value="CB"/>
    <property type="match status" value="1"/>
</dbReference>
<organism evidence="8 9">
    <name type="scientific">Psychrobacillus faecigallinarum</name>
    <dbReference type="NCBI Taxonomy" id="2762235"/>
    <lineage>
        <taxon>Bacteria</taxon>
        <taxon>Bacillati</taxon>
        <taxon>Bacillota</taxon>
        <taxon>Bacilli</taxon>
        <taxon>Bacillales</taxon>
        <taxon>Bacillaceae</taxon>
        <taxon>Psychrobacillus</taxon>
    </lineage>
</organism>
<reference evidence="8 9" key="1">
    <citation type="submission" date="2020-08" db="EMBL/GenBank/DDBJ databases">
        <title>A Genomic Blueprint of the Chicken Gut Microbiome.</title>
        <authorList>
            <person name="Gilroy R."/>
            <person name="Ravi A."/>
            <person name="Getino M."/>
            <person name="Pursley I."/>
            <person name="Horton D.L."/>
            <person name="Alikhan N.-F."/>
            <person name="Baker D."/>
            <person name="Gharbi K."/>
            <person name="Hall N."/>
            <person name="Watson M."/>
            <person name="Adriaenssens E.M."/>
            <person name="Foster-Nyarko E."/>
            <person name="Jarju S."/>
            <person name="Secka A."/>
            <person name="Antonio M."/>
            <person name="Oren A."/>
            <person name="Chaudhuri R."/>
            <person name="La Ragione R.M."/>
            <person name="Hildebrand F."/>
            <person name="Pallen M.J."/>
        </authorList>
    </citation>
    <scope>NUCLEOTIDE SEQUENCE [LARGE SCALE GENOMIC DNA]</scope>
    <source>
        <strain evidence="8 9">Sa2BUA9</strain>
    </source>
</reference>
<sequence length="387" mass="44904">MARQQYNKTKKDNIYWYKDNKIKKFAYRYKYYDAYGQRKEKSKQGFDTEKSAELSLTELKAEILKGNHQRVDNQHLTISKWMEMWYERNESKWKISTRAQYQNAIEHHIAPNLGHIKLSQLTKSTYQSLIDKLISSHAPTSIRTMHAVFNSAINAAVEEEILTRNKITKVNLPQLNPKHLEVGDNFLSEEELRRLLEYVKKNEEFTHYMLILLLAFTGMRKGEALALRWANVDFDNAEITIIHTRDHLGERSAKTDNSIRRIDVSDSLITHLKKYKLWAMKKKLSQGIKLNEDNLILINPSTCEPISRSFPNYLTERAFEAGVIKRITPHALRHTCATILISKGIPVTTVAKMLGDSVEMVLKVYAHSLRVKEKEAAKVLGEVINFE</sequence>
<dbReference type="InterPro" id="IPR028259">
    <property type="entry name" value="AP2-like_int_N"/>
</dbReference>
<dbReference type="InterPro" id="IPR004107">
    <property type="entry name" value="Integrase_SAM-like_N"/>
</dbReference>
<dbReference type="EMBL" id="JACSQO010000005">
    <property type="protein sequence ID" value="MBD7944754.1"/>
    <property type="molecule type" value="Genomic_DNA"/>
</dbReference>
<evidence type="ECO:0000313" key="9">
    <source>
        <dbReference type="Proteomes" id="UP000640786"/>
    </source>
</evidence>
<comment type="caution">
    <text evidence="8">The sequence shown here is derived from an EMBL/GenBank/DDBJ whole genome shotgun (WGS) entry which is preliminary data.</text>
</comment>
<keyword evidence="9" id="KW-1185">Reference proteome</keyword>
<name>A0ABR8RAD9_9BACI</name>
<evidence type="ECO:0000256" key="5">
    <source>
        <dbReference type="PROSITE-ProRule" id="PRU01248"/>
    </source>
</evidence>
<protein>
    <submittedName>
        <fullName evidence="8">Site-specific integrase</fullName>
    </submittedName>
</protein>
<dbReference type="InterPro" id="IPR010998">
    <property type="entry name" value="Integrase_recombinase_N"/>
</dbReference>
<dbReference type="InterPro" id="IPR002104">
    <property type="entry name" value="Integrase_catalytic"/>
</dbReference>
<keyword evidence="3 5" id="KW-0238">DNA-binding</keyword>
<evidence type="ECO:0000259" key="6">
    <source>
        <dbReference type="PROSITE" id="PS51898"/>
    </source>
</evidence>
<dbReference type="InterPro" id="IPR011010">
    <property type="entry name" value="DNA_brk_join_enz"/>
</dbReference>
<evidence type="ECO:0000256" key="1">
    <source>
        <dbReference type="ARBA" id="ARBA00008857"/>
    </source>
</evidence>
<evidence type="ECO:0000313" key="8">
    <source>
        <dbReference type="EMBL" id="MBD7944754.1"/>
    </source>
</evidence>
<dbReference type="InterPro" id="IPR013762">
    <property type="entry name" value="Integrase-like_cat_sf"/>
</dbReference>
<evidence type="ECO:0000256" key="4">
    <source>
        <dbReference type="ARBA" id="ARBA00023172"/>
    </source>
</evidence>
<dbReference type="RefSeq" id="WP_191697286.1">
    <property type="nucleotide sequence ID" value="NZ_JACSQO010000005.1"/>
</dbReference>
<dbReference type="Pfam" id="PF14657">
    <property type="entry name" value="Arm-DNA-bind_4"/>
    <property type="match status" value="1"/>
</dbReference>